<feature type="signal peptide" evidence="1">
    <location>
        <begin position="1"/>
        <end position="19"/>
    </location>
</feature>
<evidence type="ECO:0000313" key="2">
    <source>
        <dbReference type="EMBL" id="AXX93885.1"/>
    </source>
</evidence>
<sequence>MIKNIFLMVLVSFFISACSTNQLVINPEKKMEREKVSKELLDEIGYILFLFKQKDLDTLNARLINPKFGVYEIYKNENTNKITFRHFLKLDEISDSIDSYEIKEEEVTFDCSPTNDAFYGWSKEGVFLTTNIKPYLSQMMNDINKILPNRYKEDELKRVEQIEKTSYEVIVTYNKIFYLTKIDNKWYITLIDNVKTDCSQ</sequence>
<organism evidence="3 5">
    <name type="scientific">Arcobacter ellisii</name>
    <dbReference type="NCBI Taxonomy" id="913109"/>
    <lineage>
        <taxon>Bacteria</taxon>
        <taxon>Pseudomonadati</taxon>
        <taxon>Campylobacterota</taxon>
        <taxon>Epsilonproteobacteria</taxon>
        <taxon>Campylobacterales</taxon>
        <taxon>Arcobacteraceae</taxon>
        <taxon>Arcobacter</taxon>
    </lineage>
</organism>
<dbReference type="Proteomes" id="UP000262582">
    <property type="component" value="Chromosome"/>
</dbReference>
<dbReference type="Proteomes" id="UP000290588">
    <property type="component" value="Unassembled WGS sequence"/>
</dbReference>
<dbReference type="EMBL" id="NXIG01000001">
    <property type="protein sequence ID" value="RXI33079.1"/>
    <property type="molecule type" value="Genomic_DNA"/>
</dbReference>
<keyword evidence="1" id="KW-0732">Signal</keyword>
<accession>A0A347U4V7</accession>
<evidence type="ECO:0000313" key="3">
    <source>
        <dbReference type="EMBL" id="RXI33079.1"/>
    </source>
</evidence>
<evidence type="ECO:0008006" key="6">
    <source>
        <dbReference type="Google" id="ProtNLM"/>
    </source>
</evidence>
<evidence type="ECO:0000256" key="1">
    <source>
        <dbReference type="SAM" id="SignalP"/>
    </source>
</evidence>
<evidence type="ECO:0000313" key="4">
    <source>
        <dbReference type="Proteomes" id="UP000262582"/>
    </source>
</evidence>
<name>A0A347U4V7_9BACT</name>
<gene>
    <name evidence="2" type="ORF">AELL_0180</name>
    <name evidence="3" type="ORF">CP962_01335</name>
</gene>
<proteinExistence type="predicted"/>
<dbReference type="RefSeq" id="WP_118916136.1">
    <property type="nucleotide sequence ID" value="NZ_CP032097.1"/>
</dbReference>
<feature type="chain" id="PRO_5044584678" description="Lipoprotein" evidence="1">
    <location>
        <begin position="20"/>
        <end position="200"/>
    </location>
</feature>
<protein>
    <recommendedName>
        <fullName evidence="6">Lipoprotein</fullName>
    </recommendedName>
</protein>
<dbReference type="KEGG" id="aell:AELL_0180"/>
<reference evidence="2 4" key="2">
    <citation type="submission" date="2018-08" db="EMBL/GenBank/DDBJ databases">
        <title>Complete genome of the Arcobacter ellisii type strain LMG 26155.</title>
        <authorList>
            <person name="Miller W.G."/>
            <person name="Yee E."/>
            <person name="Bono J.L."/>
        </authorList>
    </citation>
    <scope>NUCLEOTIDE SEQUENCE [LARGE SCALE GENOMIC DNA]</scope>
    <source>
        <strain evidence="2 4">LMG 26155</strain>
    </source>
</reference>
<evidence type="ECO:0000313" key="5">
    <source>
        <dbReference type="Proteomes" id="UP000290588"/>
    </source>
</evidence>
<dbReference type="EMBL" id="CP032097">
    <property type="protein sequence ID" value="AXX93885.1"/>
    <property type="molecule type" value="Genomic_DNA"/>
</dbReference>
<keyword evidence="4" id="KW-1185">Reference proteome</keyword>
<reference evidence="3 5" key="1">
    <citation type="submission" date="2017-09" db="EMBL/GenBank/DDBJ databases">
        <title>Genomics of the genus Arcobacter.</title>
        <authorList>
            <person name="Perez-Cataluna A."/>
            <person name="Figueras M.J."/>
            <person name="Salas-Masso N."/>
        </authorList>
    </citation>
    <scope>NUCLEOTIDE SEQUENCE [LARGE SCALE GENOMIC DNA]</scope>
    <source>
        <strain evidence="3 5">CECT 7837</strain>
    </source>
</reference>
<dbReference type="PROSITE" id="PS51257">
    <property type="entry name" value="PROKAR_LIPOPROTEIN"/>
    <property type="match status" value="1"/>
</dbReference>
<dbReference type="AlphaFoldDB" id="A0A347U4V7"/>
<dbReference type="OrthoDB" id="5347149at2"/>